<proteinExistence type="predicted"/>
<keyword evidence="1" id="KW-1133">Transmembrane helix</keyword>
<gene>
    <name evidence="2" type="ORF">SAMN05444274_10561</name>
</gene>
<protein>
    <submittedName>
        <fullName evidence="2">Uncharacterized protein</fullName>
    </submittedName>
</protein>
<evidence type="ECO:0000313" key="2">
    <source>
        <dbReference type="EMBL" id="SHF39521.1"/>
    </source>
</evidence>
<dbReference type="EMBL" id="FQUM01000005">
    <property type="protein sequence ID" value="SHF39521.1"/>
    <property type="molecule type" value="Genomic_DNA"/>
</dbReference>
<organism evidence="2 3">
    <name type="scientific">Mariniphaga anaerophila</name>
    <dbReference type="NCBI Taxonomy" id="1484053"/>
    <lineage>
        <taxon>Bacteria</taxon>
        <taxon>Pseudomonadati</taxon>
        <taxon>Bacteroidota</taxon>
        <taxon>Bacteroidia</taxon>
        <taxon>Marinilabiliales</taxon>
        <taxon>Prolixibacteraceae</taxon>
        <taxon>Mariniphaga</taxon>
    </lineage>
</organism>
<name>A0A1M5BAD6_9BACT</name>
<evidence type="ECO:0000313" key="3">
    <source>
        <dbReference type="Proteomes" id="UP000184164"/>
    </source>
</evidence>
<keyword evidence="1" id="KW-0472">Membrane</keyword>
<keyword evidence="1" id="KW-0812">Transmembrane</keyword>
<feature type="transmembrane region" description="Helical" evidence="1">
    <location>
        <begin position="6"/>
        <end position="25"/>
    </location>
</feature>
<reference evidence="3" key="1">
    <citation type="submission" date="2016-11" db="EMBL/GenBank/DDBJ databases">
        <authorList>
            <person name="Varghese N."/>
            <person name="Submissions S."/>
        </authorList>
    </citation>
    <scope>NUCLEOTIDE SEQUENCE [LARGE SCALE GENOMIC DNA]</scope>
    <source>
        <strain evidence="3">DSM 26910</strain>
    </source>
</reference>
<evidence type="ECO:0000256" key="1">
    <source>
        <dbReference type="SAM" id="Phobius"/>
    </source>
</evidence>
<keyword evidence="3" id="KW-1185">Reference proteome</keyword>
<dbReference type="STRING" id="1484053.SAMN05444274_10561"/>
<accession>A0A1M5BAD6</accession>
<sequence>MLQQFLSIEFLSPVLSLLSLFGFVMEEFL</sequence>
<dbReference type="Proteomes" id="UP000184164">
    <property type="component" value="Unassembled WGS sequence"/>
</dbReference>
<dbReference type="AlphaFoldDB" id="A0A1M5BAD6"/>